<dbReference type="Proteomes" id="UP000252733">
    <property type="component" value="Unassembled WGS sequence"/>
</dbReference>
<protein>
    <submittedName>
        <fullName evidence="2">Uncharacterized protein</fullName>
    </submittedName>
</protein>
<feature type="transmembrane region" description="Helical" evidence="1">
    <location>
        <begin position="6"/>
        <end position="25"/>
    </location>
</feature>
<reference evidence="2 3" key="1">
    <citation type="submission" date="2018-07" db="EMBL/GenBank/DDBJ databases">
        <title>Freshwater and sediment microbial communities from various areas in North America, analyzing microbe dynamics in response to fracking.</title>
        <authorList>
            <person name="Lamendella R."/>
        </authorList>
    </citation>
    <scope>NUCLEOTIDE SEQUENCE [LARGE SCALE GENOMIC DNA]</scope>
    <source>
        <strain evidence="2 3">160A</strain>
    </source>
</reference>
<dbReference type="EMBL" id="QPIZ01000026">
    <property type="protein sequence ID" value="RCW29672.1"/>
    <property type="molecule type" value="Genomic_DNA"/>
</dbReference>
<keyword evidence="1" id="KW-1133">Transmembrane helix</keyword>
<comment type="caution">
    <text evidence="2">The sequence shown here is derived from an EMBL/GenBank/DDBJ whole genome shotgun (WGS) entry which is preliminary data.</text>
</comment>
<organism evidence="2 3">
    <name type="scientific">Marinilabilia salmonicolor</name>
    <dbReference type="NCBI Taxonomy" id="989"/>
    <lineage>
        <taxon>Bacteria</taxon>
        <taxon>Pseudomonadati</taxon>
        <taxon>Bacteroidota</taxon>
        <taxon>Bacteroidia</taxon>
        <taxon>Marinilabiliales</taxon>
        <taxon>Marinilabiliaceae</taxon>
        <taxon>Marinilabilia</taxon>
    </lineage>
</organism>
<sequence length="191" mass="20975">MESRTKHIAAASLIAGSMILAIIAVRQANKRKSFPHVSRESDPAVRNYFGLPGLLGSTYPRGIRNNNPGNLKITSSAWNGKLPVEKNSDGTFEQFISFEYGVRAMVKQLKNDIDRGYNTLVKLIGKYAPPSENNTSGYITFVASQTGLDKNAGLVSTKALLKNLVRAMSVMENGPAYPVSDRQFEDAYQML</sequence>
<accession>A0A368ULP8</accession>
<evidence type="ECO:0000313" key="3">
    <source>
        <dbReference type="Proteomes" id="UP000252733"/>
    </source>
</evidence>
<evidence type="ECO:0000313" key="2">
    <source>
        <dbReference type="EMBL" id="RCW29672.1"/>
    </source>
</evidence>
<keyword evidence="3" id="KW-1185">Reference proteome</keyword>
<proteinExistence type="predicted"/>
<keyword evidence="1" id="KW-0812">Transmembrane</keyword>
<name>A0A368ULP8_9BACT</name>
<keyword evidence="1" id="KW-0472">Membrane</keyword>
<dbReference type="AlphaFoldDB" id="A0A368ULP8"/>
<gene>
    <name evidence="2" type="ORF">DFO77_12629</name>
</gene>
<evidence type="ECO:0000256" key="1">
    <source>
        <dbReference type="SAM" id="Phobius"/>
    </source>
</evidence>
<dbReference type="RefSeq" id="WP_114437827.1">
    <property type="nucleotide sequence ID" value="NZ_QPIZ01000026.1"/>
</dbReference>